<reference evidence="2" key="1">
    <citation type="submission" date="2016-10" db="EMBL/GenBank/DDBJ databases">
        <authorList>
            <person name="Varghese N."/>
            <person name="Submissions S."/>
        </authorList>
    </citation>
    <scope>NUCLEOTIDE SEQUENCE [LARGE SCALE GENOMIC DNA]</scope>
    <source>
        <strain evidence="2">DSM 45004</strain>
    </source>
</reference>
<keyword evidence="2" id="KW-1185">Reference proteome</keyword>
<evidence type="ECO:0000313" key="2">
    <source>
        <dbReference type="Proteomes" id="UP000198716"/>
    </source>
</evidence>
<proteinExistence type="predicted"/>
<name>A0A1I1WX26_9ACTN</name>
<sequence length="109" mass="12143">MFFCVLPGCETWIVRCFRWSFGTRRTVPPEFVRAGRSWFRPIYMARCVNRAGSNCRGRSLQFVPRREAAVLISGWAFCTSILNCSWNQCPASGEFGSAPVGLLPASGAT</sequence>
<organism evidence="1 2">
    <name type="scientific">Actinopolyspora alba</name>
    <dbReference type="NCBI Taxonomy" id="673379"/>
    <lineage>
        <taxon>Bacteria</taxon>
        <taxon>Bacillati</taxon>
        <taxon>Actinomycetota</taxon>
        <taxon>Actinomycetes</taxon>
        <taxon>Actinopolysporales</taxon>
        <taxon>Actinopolysporaceae</taxon>
        <taxon>Actinopolyspora</taxon>
        <taxon>Actinopolyspora alba group</taxon>
    </lineage>
</organism>
<accession>A0A1I1WX26</accession>
<dbReference type="AlphaFoldDB" id="A0A1I1WX26"/>
<evidence type="ECO:0000313" key="1">
    <source>
        <dbReference type="EMBL" id="SFD97640.1"/>
    </source>
</evidence>
<protein>
    <submittedName>
        <fullName evidence="1">Uncharacterized protein</fullName>
    </submittedName>
</protein>
<gene>
    <name evidence="1" type="ORF">SAMN04487819_10643</name>
</gene>
<dbReference type="Proteomes" id="UP000198716">
    <property type="component" value="Unassembled WGS sequence"/>
</dbReference>
<dbReference type="EMBL" id="FOMZ01000006">
    <property type="protein sequence ID" value="SFD97640.1"/>
    <property type="molecule type" value="Genomic_DNA"/>
</dbReference>